<protein>
    <recommendedName>
        <fullName evidence="7">Cell division protein FtsB</fullName>
    </recommendedName>
</protein>
<keyword evidence="1 7" id="KW-1003">Cell membrane</keyword>
<keyword evidence="5 7" id="KW-0472">Membrane</keyword>
<name>A0A157SL05_9BORD</name>
<sequence>MRLLFLVLLMLVGLIQYPLWVGKGGWFKVWEYQREVAAQRETNEGLRARNAALEAEVRDLDSGTGALEERARGDLGMMREGEVFVHVLPPGTPLPSANAVPQATAPKPAARAGSAPRR</sequence>
<dbReference type="Pfam" id="PF04977">
    <property type="entry name" value="DivIC"/>
    <property type="match status" value="1"/>
</dbReference>
<comment type="function">
    <text evidence="7">Essential cell division protein. May link together the upstream cell division proteins, which are predominantly cytoplasmic, with the downstream cell division proteins, which are predominantly periplasmic.</text>
</comment>
<evidence type="ECO:0000313" key="10">
    <source>
        <dbReference type="Proteomes" id="UP000076825"/>
    </source>
</evidence>
<dbReference type="HAMAP" id="MF_00599">
    <property type="entry name" value="FtsB"/>
    <property type="match status" value="1"/>
</dbReference>
<keyword evidence="7" id="KW-0175">Coiled coil</keyword>
<feature type="region of interest" description="Disordered" evidence="8">
    <location>
        <begin position="95"/>
        <end position="118"/>
    </location>
</feature>
<keyword evidence="10" id="KW-1185">Reference proteome</keyword>
<keyword evidence="3 7" id="KW-0812">Transmembrane</keyword>
<dbReference type="GeneID" id="56590125"/>
<dbReference type="GO" id="GO:0005886">
    <property type="term" value="C:plasma membrane"/>
    <property type="evidence" value="ECO:0007669"/>
    <property type="project" value="UniProtKB-SubCell"/>
</dbReference>
<evidence type="ECO:0000256" key="8">
    <source>
        <dbReference type="SAM" id="MobiDB-lite"/>
    </source>
</evidence>
<evidence type="ECO:0000256" key="2">
    <source>
        <dbReference type="ARBA" id="ARBA00022618"/>
    </source>
</evidence>
<dbReference type="PANTHER" id="PTHR37485">
    <property type="entry name" value="CELL DIVISION PROTEIN FTSB"/>
    <property type="match status" value="1"/>
</dbReference>
<comment type="subcellular location">
    <subcellularLocation>
        <location evidence="7">Cell inner membrane</location>
        <topology evidence="7">Single-pass type II membrane protein</topology>
    </subcellularLocation>
    <text evidence="7">Localizes to the division septum.</text>
</comment>
<evidence type="ECO:0000256" key="7">
    <source>
        <dbReference type="HAMAP-Rule" id="MF_00599"/>
    </source>
</evidence>
<dbReference type="PANTHER" id="PTHR37485:SF1">
    <property type="entry name" value="CELL DIVISION PROTEIN FTSB"/>
    <property type="match status" value="1"/>
</dbReference>
<evidence type="ECO:0000256" key="1">
    <source>
        <dbReference type="ARBA" id="ARBA00022475"/>
    </source>
</evidence>
<organism evidence="9 10">
    <name type="scientific">Bordetella trematum</name>
    <dbReference type="NCBI Taxonomy" id="123899"/>
    <lineage>
        <taxon>Bacteria</taxon>
        <taxon>Pseudomonadati</taxon>
        <taxon>Pseudomonadota</taxon>
        <taxon>Betaproteobacteria</taxon>
        <taxon>Burkholderiales</taxon>
        <taxon>Alcaligenaceae</taxon>
        <taxon>Bordetella</taxon>
    </lineage>
</organism>
<evidence type="ECO:0000256" key="4">
    <source>
        <dbReference type="ARBA" id="ARBA00022989"/>
    </source>
</evidence>
<feature type="topological domain" description="Periplasmic" evidence="7">
    <location>
        <begin position="22"/>
        <end position="118"/>
    </location>
</feature>
<dbReference type="NCBIfam" id="NF002058">
    <property type="entry name" value="PRK00888.1"/>
    <property type="match status" value="1"/>
</dbReference>
<keyword evidence="7" id="KW-0997">Cell inner membrane</keyword>
<dbReference type="Proteomes" id="UP000076825">
    <property type="component" value="Chromosome 1"/>
</dbReference>
<keyword evidence="4 7" id="KW-1133">Transmembrane helix</keyword>
<dbReference type="GO" id="GO:0032153">
    <property type="term" value="C:cell division site"/>
    <property type="evidence" value="ECO:0007669"/>
    <property type="project" value="UniProtKB-UniRule"/>
</dbReference>
<dbReference type="STRING" id="123899.SAMEA3906487_02618"/>
<dbReference type="AlphaFoldDB" id="A0A157SL05"/>
<dbReference type="RefSeq" id="WP_025517831.1">
    <property type="nucleotide sequence ID" value="NZ_CP016340.1"/>
</dbReference>
<comment type="subunit">
    <text evidence="7">Part of a complex composed of FtsB, FtsL and FtsQ.</text>
</comment>
<evidence type="ECO:0000256" key="3">
    <source>
        <dbReference type="ARBA" id="ARBA00022692"/>
    </source>
</evidence>
<dbReference type="KEGG" id="btrm:SAMEA390648702618"/>
<dbReference type="InterPro" id="IPR007060">
    <property type="entry name" value="FtsL/DivIC"/>
</dbReference>
<evidence type="ECO:0000313" key="9">
    <source>
        <dbReference type="EMBL" id="SAI71102.1"/>
    </source>
</evidence>
<feature type="topological domain" description="Cytoplasmic" evidence="7">
    <location>
        <begin position="1"/>
        <end position="3"/>
    </location>
</feature>
<evidence type="ECO:0000256" key="6">
    <source>
        <dbReference type="ARBA" id="ARBA00023306"/>
    </source>
</evidence>
<dbReference type="eggNOG" id="COG2919">
    <property type="taxonomic scope" value="Bacteria"/>
</dbReference>
<keyword evidence="6 7" id="KW-0131">Cell cycle</keyword>
<dbReference type="OrthoDB" id="7061211at2"/>
<dbReference type="GO" id="GO:0030428">
    <property type="term" value="C:cell septum"/>
    <property type="evidence" value="ECO:0007669"/>
    <property type="project" value="TreeGrafter"/>
</dbReference>
<reference evidence="9 10" key="1">
    <citation type="submission" date="2016-04" db="EMBL/GenBank/DDBJ databases">
        <authorList>
            <consortium name="Pathogen Informatics"/>
        </authorList>
    </citation>
    <scope>NUCLEOTIDE SEQUENCE [LARGE SCALE GENOMIC DNA]</scope>
    <source>
        <strain evidence="9 10">H044680328</strain>
    </source>
</reference>
<feature type="coiled-coil region" evidence="7">
    <location>
        <begin position="36"/>
        <end position="63"/>
    </location>
</feature>
<evidence type="ECO:0000256" key="5">
    <source>
        <dbReference type="ARBA" id="ARBA00023136"/>
    </source>
</evidence>
<accession>A0A157SL05</accession>
<gene>
    <name evidence="7 9" type="primary">ftsB</name>
    <name evidence="9" type="ORF">SAMEA3906487_02618</name>
</gene>
<comment type="similarity">
    <text evidence="7">Belongs to the FtsB family.</text>
</comment>
<dbReference type="GO" id="GO:0043093">
    <property type="term" value="P:FtsZ-dependent cytokinesis"/>
    <property type="evidence" value="ECO:0007669"/>
    <property type="project" value="UniProtKB-UniRule"/>
</dbReference>
<dbReference type="PATRIC" id="fig|123899.6.peg.2606"/>
<dbReference type="EMBL" id="LT546645">
    <property type="protein sequence ID" value="SAI71102.1"/>
    <property type="molecule type" value="Genomic_DNA"/>
</dbReference>
<keyword evidence="2 7" id="KW-0132">Cell division</keyword>
<dbReference type="InterPro" id="IPR023081">
    <property type="entry name" value="Cell_div_FtsB"/>
</dbReference>
<proteinExistence type="inferred from homology"/>